<comment type="caution">
    <text evidence="1">The sequence shown here is derived from an EMBL/GenBank/DDBJ whole genome shotgun (WGS) entry which is preliminary data.</text>
</comment>
<dbReference type="GeneID" id="70132897"/>
<protein>
    <submittedName>
        <fullName evidence="1">Uncharacterized protein</fullName>
    </submittedName>
</protein>
<dbReference type="EMBL" id="JAGPXC010000010">
    <property type="protein sequence ID" value="KAH6645864.1"/>
    <property type="molecule type" value="Genomic_DNA"/>
</dbReference>
<gene>
    <name evidence="1" type="ORF">BKA67DRAFT_582566</name>
</gene>
<dbReference type="Proteomes" id="UP000758603">
    <property type="component" value="Unassembled WGS sequence"/>
</dbReference>
<sequence>MDILPKPNGISRRITFREKHQAVTWSQMNPITHPINAKNEGIHELQQQVAAIRNIFPGPPTEVCPIVLVPGFNGWGTALPGNSELLWRL</sequence>
<organism evidence="1 2">
    <name type="scientific">Truncatella angustata</name>
    <dbReference type="NCBI Taxonomy" id="152316"/>
    <lineage>
        <taxon>Eukaryota</taxon>
        <taxon>Fungi</taxon>
        <taxon>Dikarya</taxon>
        <taxon>Ascomycota</taxon>
        <taxon>Pezizomycotina</taxon>
        <taxon>Sordariomycetes</taxon>
        <taxon>Xylariomycetidae</taxon>
        <taxon>Amphisphaeriales</taxon>
        <taxon>Sporocadaceae</taxon>
        <taxon>Truncatella</taxon>
    </lineage>
</organism>
<evidence type="ECO:0000313" key="2">
    <source>
        <dbReference type="Proteomes" id="UP000758603"/>
    </source>
</evidence>
<evidence type="ECO:0000313" key="1">
    <source>
        <dbReference type="EMBL" id="KAH6645864.1"/>
    </source>
</evidence>
<proteinExistence type="predicted"/>
<name>A0A9P8RH07_9PEZI</name>
<keyword evidence="2" id="KW-1185">Reference proteome</keyword>
<reference evidence="1" key="1">
    <citation type="journal article" date="2021" name="Nat. Commun.">
        <title>Genetic determinants of endophytism in the Arabidopsis root mycobiome.</title>
        <authorList>
            <person name="Mesny F."/>
            <person name="Miyauchi S."/>
            <person name="Thiergart T."/>
            <person name="Pickel B."/>
            <person name="Atanasova L."/>
            <person name="Karlsson M."/>
            <person name="Huettel B."/>
            <person name="Barry K.W."/>
            <person name="Haridas S."/>
            <person name="Chen C."/>
            <person name="Bauer D."/>
            <person name="Andreopoulos W."/>
            <person name="Pangilinan J."/>
            <person name="LaButti K."/>
            <person name="Riley R."/>
            <person name="Lipzen A."/>
            <person name="Clum A."/>
            <person name="Drula E."/>
            <person name="Henrissat B."/>
            <person name="Kohler A."/>
            <person name="Grigoriev I.V."/>
            <person name="Martin F.M."/>
            <person name="Hacquard S."/>
        </authorList>
    </citation>
    <scope>NUCLEOTIDE SEQUENCE</scope>
    <source>
        <strain evidence="1">MPI-SDFR-AT-0073</strain>
    </source>
</reference>
<dbReference type="RefSeq" id="XP_045952378.1">
    <property type="nucleotide sequence ID" value="XM_046104006.1"/>
</dbReference>
<dbReference type="AlphaFoldDB" id="A0A9P8RH07"/>
<accession>A0A9P8RH07</accession>